<evidence type="ECO:0000256" key="4">
    <source>
        <dbReference type="ARBA" id="ARBA00022801"/>
    </source>
</evidence>
<dbReference type="Proteomes" id="UP000249467">
    <property type="component" value="Unassembled WGS sequence"/>
</dbReference>
<keyword evidence="3 11" id="KW-0479">Metal-binding</keyword>
<feature type="binding site" evidence="9">
    <location>
        <begin position="102"/>
        <end position="103"/>
    </location>
    <ligand>
        <name>substrate</name>
    </ligand>
</feature>
<comment type="subcellular location">
    <subcellularLocation>
        <location evidence="1 7">Cytoplasm</location>
    </subcellularLocation>
</comment>
<dbReference type="InterPro" id="IPR006549">
    <property type="entry name" value="HAD-SF_hydro_IIIA"/>
</dbReference>
<protein>
    <recommendedName>
        <fullName evidence="6 7">D,D-heptose 1,7-bisphosphate phosphatase</fullName>
        <ecNumber evidence="7">3.1.3.-</ecNumber>
    </recommendedName>
</protein>
<evidence type="ECO:0000256" key="6">
    <source>
        <dbReference type="ARBA" id="ARBA00031828"/>
    </source>
</evidence>
<reference evidence="12 13" key="2">
    <citation type="submission" date="2018-06" db="EMBL/GenBank/DDBJ databases">
        <title>Metagenomic assembly of (sub)arctic Cyanobacteria and their associated microbiome from non-axenic cultures.</title>
        <authorList>
            <person name="Baurain D."/>
        </authorList>
    </citation>
    <scope>NUCLEOTIDE SEQUENCE [LARGE SCALE GENOMIC DNA]</scope>
    <source>
        <strain evidence="12">ULC066bin1</strain>
    </source>
</reference>
<keyword evidence="11" id="KW-0862">Zinc</keyword>
<evidence type="ECO:0000256" key="2">
    <source>
        <dbReference type="ARBA" id="ARBA00022490"/>
    </source>
</evidence>
<feature type="binding site" evidence="9">
    <location>
        <position position="129"/>
    </location>
    <ligand>
        <name>substrate</name>
    </ligand>
</feature>
<dbReference type="GO" id="GO:0005737">
    <property type="term" value="C:cytoplasm"/>
    <property type="evidence" value="ECO:0007669"/>
    <property type="project" value="UniProtKB-SubCell"/>
</dbReference>
<sequence>MSLKHFAVFDRDGTIIKECHYLSDPALVELLPSAAEGMRQLQAMGLGLVVVTNQSPINRGLFDEKRLEEIHQRLRLLLTNEGVHLDGIYYCPHLPEERCACRKPNSGMVDRAVQDLDFDPIASFVIGDKPCDIELGQQIGATTFLVRTGYGAKVEADGYAKADYIVDNLKDAAQKISQLVE</sequence>
<reference evidence="12 13" key="1">
    <citation type="submission" date="2018-04" db="EMBL/GenBank/DDBJ databases">
        <authorList>
            <person name="Go L.Y."/>
            <person name="Mitchell J.A."/>
        </authorList>
    </citation>
    <scope>NUCLEOTIDE SEQUENCE [LARGE SCALE GENOMIC DNA]</scope>
    <source>
        <strain evidence="12">ULC066bin1</strain>
    </source>
</reference>
<comment type="similarity">
    <text evidence="7">Belongs to the gmhB family.</text>
</comment>
<dbReference type="GO" id="GO:0005975">
    <property type="term" value="P:carbohydrate metabolic process"/>
    <property type="evidence" value="ECO:0007669"/>
    <property type="project" value="InterPro"/>
</dbReference>
<evidence type="ECO:0000256" key="7">
    <source>
        <dbReference type="PIRNR" id="PIRNR004682"/>
    </source>
</evidence>
<dbReference type="CDD" id="cd07503">
    <property type="entry name" value="HAD_HisB-N"/>
    <property type="match status" value="1"/>
</dbReference>
<feature type="site" description="Contributes to substrate recognition" evidence="10">
    <location>
        <position position="102"/>
    </location>
</feature>
<feature type="binding site" evidence="9">
    <location>
        <begin position="18"/>
        <end position="21"/>
    </location>
    <ligand>
        <name>substrate</name>
    </ligand>
</feature>
<feature type="site" description="Stabilizes the phosphoryl group" evidence="10">
    <location>
        <position position="52"/>
    </location>
</feature>
<dbReference type="InterPro" id="IPR006543">
    <property type="entry name" value="Histidinol-phos"/>
</dbReference>
<feature type="binding site" evidence="9">
    <location>
        <begin position="52"/>
        <end position="55"/>
    </location>
    <ligand>
        <name>substrate</name>
    </ligand>
</feature>
<evidence type="ECO:0000256" key="9">
    <source>
        <dbReference type="PIRSR" id="PIRSR004682-2"/>
    </source>
</evidence>
<dbReference type="AlphaFoldDB" id="A0A2W4YE97"/>
<gene>
    <name evidence="12" type="ORF">DCF19_09650</name>
</gene>
<comment type="caution">
    <text evidence="12">The sequence shown here is derived from an EMBL/GenBank/DDBJ whole genome shotgun (WGS) entry which is preliminary data.</text>
</comment>
<feature type="site" description="Stabilizes the phosphoryl group" evidence="10">
    <location>
        <position position="103"/>
    </location>
</feature>
<feature type="binding site" evidence="11">
    <location>
        <position position="91"/>
    </location>
    <ligand>
        <name>Zn(2+)</name>
        <dbReference type="ChEBI" id="CHEBI:29105"/>
    </ligand>
</feature>
<evidence type="ECO:0000256" key="5">
    <source>
        <dbReference type="ARBA" id="ARBA00023277"/>
    </source>
</evidence>
<feature type="binding site" evidence="11">
    <location>
        <position position="12"/>
    </location>
    <ligand>
        <name>Mg(2+)</name>
        <dbReference type="ChEBI" id="CHEBI:18420"/>
    </ligand>
</feature>
<dbReference type="PANTHER" id="PTHR42891:SF1">
    <property type="entry name" value="D-GLYCERO-BETA-D-MANNO-HEPTOSE-1,7-BISPHOSPHATE 7-PHOSPHATASE"/>
    <property type="match status" value="1"/>
</dbReference>
<feature type="binding site" evidence="11">
    <location>
        <position position="101"/>
    </location>
    <ligand>
        <name>Zn(2+)</name>
        <dbReference type="ChEBI" id="CHEBI:29105"/>
    </ligand>
</feature>
<dbReference type="InterPro" id="IPR004446">
    <property type="entry name" value="Heptose_bisP_phosphatase"/>
</dbReference>
<dbReference type="GO" id="GO:0046872">
    <property type="term" value="F:metal ion binding"/>
    <property type="evidence" value="ECO:0007669"/>
    <property type="project" value="UniProtKB-KW"/>
</dbReference>
<keyword evidence="4 7" id="KW-0378">Hydrolase</keyword>
<dbReference type="NCBIfam" id="TIGR01662">
    <property type="entry name" value="HAD-SF-IIIA"/>
    <property type="match status" value="1"/>
</dbReference>
<evidence type="ECO:0000313" key="12">
    <source>
        <dbReference type="EMBL" id="PZO41458.1"/>
    </source>
</evidence>
<feature type="active site" description="Nucleophile" evidence="8">
    <location>
        <position position="10"/>
    </location>
</feature>
<organism evidence="12 13">
    <name type="scientific">Pseudanabaena frigida</name>
    <dbReference type="NCBI Taxonomy" id="945775"/>
    <lineage>
        <taxon>Bacteria</taxon>
        <taxon>Bacillati</taxon>
        <taxon>Cyanobacteriota</taxon>
        <taxon>Cyanophyceae</taxon>
        <taxon>Pseudanabaenales</taxon>
        <taxon>Pseudanabaenaceae</taxon>
        <taxon>Pseudanabaena</taxon>
    </lineage>
</organism>
<dbReference type="Pfam" id="PF13242">
    <property type="entry name" value="Hydrolase_like"/>
    <property type="match status" value="1"/>
</dbReference>
<evidence type="ECO:0000256" key="8">
    <source>
        <dbReference type="PIRSR" id="PIRSR004682-1"/>
    </source>
</evidence>
<feature type="binding site" evidence="11">
    <location>
        <position position="99"/>
    </location>
    <ligand>
        <name>Zn(2+)</name>
        <dbReference type="ChEBI" id="CHEBI:29105"/>
    </ligand>
</feature>
<dbReference type="NCBIfam" id="TIGR01656">
    <property type="entry name" value="Histidinol-ppas"/>
    <property type="match status" value="1"/>
</dbReference>
<feature type="active site" description="Proton donor" evidence="8">
    <location>
        <position position="12"/>
    </location>
</feature>
<evidence type="ECO:0000256" key="11">
    <source>
        <dbReference type="PIRSR" id="PIRSR004682-4"/>
    </source>
</evidence>
<feature type="binding site" evidence="11">
    <location>
        <position position="10"/>
    </location>
    <ligand>
        <name>Mg(2+)</name>
        <dbReference type="ChEBI" id="CHEBI:18420"/>
    </ligand>
</feature>
<keyword evidence="5 7" id="KW-0119">Carbohydrate metabolism</keyword>
<dbReference type="InterPro" id="IPR036412">
    <property type="entry name" value="HAD-like_sf"/>
</dbReference>
<dbReference type="Gene3D" id="3.40.50.1000">
    <property type="entry name" value="HAD superfamily/HAD-like"/>
    <property type="match status" value="1"/>
</dbReference>
<dbReference type="SUPFAM" id="SSF56784">
    <property type="entry name" value="HAD-like"/>
    <property type="match status" value="1"/>
</dbReference>
<dbReference type="EC" id="3.1.3.-" evidence="7"/>
<feature type="binding site" evidence="11">
    <location>
        <position position="128"/>
    </location>
    <ligand>
        <name>Mg(2+)</name>
        <dbReference type="ChEBI" id="CHEBI:18420"/>
    </ligand>
</feature>
<dbReference type="InterPro" id="IPR023214">
    <property type="entry name" value="HAD_sf"/>
</dbReference>
<dbReference type="PANTHER" id="PTHR42891">
    <property type="entry name" value="D-GLYCERO-BETA-D-MANNO-HEPTOSE-1,7-BISPHOSPHATE 7-PHOSPHATASE"/>
    <property type="match status" value="1"/>
</dbReference>
<dbReference type="GO" id="GO:0016791">
    <property type="term" value="F:phosphatase activity"/>
    <property type="evidence" value="ECO:0007669"/>
    <property type="project" value="InterPro"/>
</dbReference>
<name>A0A2W4YE97_9CYAN</name>
<evidence type="ECO:0000256" key="10">
    <source>
        <dbReference type="PIRSR" id="PIRSR004682-3"/>
    </source>
</evidence>
<evidence type="ECO:0000256" key="3">
    <source>
        <dbReference type="ARBA" id="ARBA00022723"/>
    </source>
</evidence>
<keyword evidence="2 7" id="KW-0963">Cytoplasm</keyword>
<dbReference type="PIRSF" id="PIRSF004682">
    <property type="entry name" value="GmhB"/>
    <property type="match status" value="1"/>
</dbReference>
<accession>A0A2W4YE97</accession>
<comment type="cofactor">
    <cofactor evidence="11">
        <name>Zn(2+)</name>
        <dbReference type="ChEBI" id="CHEBI:29105"/>
    </cofactor>
</comment>
<dbReference type="EMBL" id="QBML01000011">
    <property type="protein sequence ID" value="PZO41458.1"/>
    <property type="molecule type" value="Genomic_DNA"/>
</dbReference>
<evidence type="ECO:0000313" key="13">
    <source>
        <dbReference type="Proteomes" id="UP000249467"/>
    </source>
</evidence>
<keyword evidence="11" id="KW-0460">Magnesium</keyword>
<comment type="cofactor">
    <cofactor evidence="11">
        <name>Mg(2+)</name>
        <dbReference type="ChEBI" id="CHEBI:18420"/>
    </cofactor>
</comment>
<proteinExistence type="inferred from homology"/>
<feature type="binding site" evidence="11">
    <location>
        <position position="129"/>
    </location>
    <ligand>
        <name>Mg(2+)</name>
        <dbReference type="ChEBI" id="CHEBI:18420"/>
    </ligand>
</feature>
<feature type="binding site" evidence="11">
    <location>
        <position position="93"/>
    </location>
    <ligand>
        <name>Zn(2+)</name>
        <dbReference type="ChEBI" id="CHEBI:29105"/>
    </ligand>
</feature>
<evidence type="ECO:0000256" key="1">
    <source>
        <dbReference type="ARBA" id="ARBA00004496"/>
    </source>
</evidence>
<feature type="binding site" evidence="9">
    <location>
        <begin position="10"/>
        <end position="12"/>
    </location>
    <ligand>
        <name>substrate</name>
    </ligand>
</feature>